<name>A0A2T4RZD2_9STAP</name>
<dbReference type="Proteomes" id="UP000240400">
    <property type="component" value="Unassembled WGS sequence"/>
</dbReference>
<accession>A0A2T4RZD2</accession>
<dbReference type="EMBL" id="PZHR01001086">
    <property type="protein sequence ID" value="PTK36813.1"/>
    <property type="molecule type" value="Genomic_DNA"/>
</dbReference>
<organism evidence="1 2">
    <name type="scientific">Staphylococcus nepalensis</name>
    <dbReference type="NCBI Taxonomy" id="214473"/>
    <lineage>
        <taxon>Bacteria</taxon>
        <taxon>Bacillati</taxon>
        <taxon>Bacillota</taxon>
        <taxon>Bacilli</taxon>
        <taxon>Bacillales</taxon>
        <taxon>Staphylococcaceae</taxon>
        <taxon>Staphylococcus</taxon>
    </lineage>
</organism>
<gene>
    <name evidence="1" type="ORF">BUZ61_18935</name>
</gene>
<evidence type="ECO:0000313" key="2">
    <source>
        <dbReference type="Proteomes" id="UP000240400"/>
    </source>
</evidence>
<reference evidence="1 2" key="1">
    <citation type="journal article" date="2016" name="Front. Microbiol.">
        <title>Comprehensive Phylogenetic Analysis of Bovine Non-aureus Staphylococci Species Based on Whole-Genome Sequencing.</title>
        <authorList>
            <person name="Naushad S."/>
            <person name="Barkema H.W."/>
            <person name="Luby C."/>
            <person name="Condas L.A."/>
            <person name="Nobrega D.B."/>
            <person name="Carson D.A."/>
            <person name="De Buck J."/>
        </authorList>
    </citation>
    <scope>NUCLEOTIDE SEQUENCE [LARGE SCALE GENOMIC DNA]</scope>
    <source>
        <strain evidence="1 2">SNUC 4337</strain>
    </source>
</reference>
<protein>
    <submittedName>
        <fullName evidence="1">Signal transduction protein TRAP</fullName>
    </submittedName>
</protein>
<feature type="non-terminal residue" evidence="1">
    <location>
        <position position="60"/>
    </location>
</feature>
<dbReference type="AlphaFoldDB" id="A0A2T4RZD2"/>
<sequence length="60" mass="6897">MKLYASNGTFGYLNQIRLNNPEHNLFLFSTNDSSVIFEETEQPTALKEPLKYEVLSSINE</sequence>
<proteinExistence type="predicted"/>
<comment type="caution">
    <text evidence="1">The sequence shown here is derived from an EMBL/GenBank/DDBJ whole genome shotgun (WGS) entry which is preliminary data.</text>
</comment>
<dbReference type="Gene3D" id="3.30.70.100">
    <property type="match status" value="1"/>
</dbReference>
<evidence type="ECO:0000313" key="1">
    <source>
        <dbReference type="EMBL" id="PTK36813.1"/>
    </source>
</evidence>